<dbReference type="GO" id="GO:0004497">
    <property type="term" value="F:monooxygenase activity"/>
    <property type="evidence" value="ECO:0007669"/>
    <property type="project" value="UniProtKB-KW"/>
</dbReference>
<evidence type="ECO:0000256" key="5">
    <source>
        <dbReference type="ARBA" id="ARBA00023033"/>
    </source>
</evidence>
<keyword evidence="3 7" id="KW-0560">Oxidoreductase</keyword>
<dbReference type="GO" id="GO:0016705">
    <property type="term" value="F:oxidoreductase activity, acting on paired donors, with incorporation or reduction of molecular oxygen"/>
    <property type="evidence" value="ECO:0007669"/>
    <property type="project" value="InterPro"/>
</dbReference>
<comment type="caution">
    <text evidence="8">The sequence shown here is derived from an EMBL/GenBank/DDBJ whole genome shotgun (WGS) entry which is preliminary data.</text>
</comment>
<dbReference type="GO" id="GO:0020037">
    <property type="term" value="F:heme binding"/>
    <property type="evidence" value="ECO:0007669"/>
    <property type="project" value="InterPro"/>
</dbReference>
<dbReference type="PANTHER" id="PTHR47947">
    <property type="entry name" value="CYTOCHROME P450 82C3-RELATED"/>
    <property type="match status" value="1"/>
</dbReference>
<evidence type="ECO:0000256" key="2">
    <source>
        <dbReference type="ARBA" id="ARBA00022723"/>
    </source>
</evidence>
<dbReference type="PROSITE" id="PS00086">
    <property type="entry name" value="CYTOCHROME_P450"/>
    <property type="match status" value="1"/>
</dbReference>
<evidence type="ECO:0000256" key="7">
    <source>
        <dbReference type="RuleBase" id="RU000461"/>
    </source>
</evidence>
<sequence length="255" mass="27752">MGVGGLEKRLVALQVKRDAFVQGLVDERRGGSGGGDEAEGRNKTMIEVLLGLQAKEPYPEDDFVIWKNSLAAGTDTSAGTMEWTLSLLLNNPDHLKKAQAEIGNCIGQDCLVDESGIADLPYLRCIMNEALLMYPAGPLLVSHESSQECTVGSYRVPKGTMLLFESERFEGLEGSRDGFKFVPFGFGRRACPGESLAMRVVGLALGSLLQCFDWERVSKEMVDMTKGPGLTMPKAQPLVATCRPRPIMVHSLSQI</sequence>
<keyword evidence="2 6" id="KW-0479">Metal-binding</keyword>
<protein>
    <recommendedName>
        <fullName evidence="10">Cytochrome P450</fullName>
    </recommendedName>
</protein>
<evidence type="ECO:0000313" key="8">
    <source>
        <dbReference type="EMBL" id="KAK3016886.1"/>
    </source>
</evidence>
<name>A0AA88VWR8_9ASTE</name>
<dbReference type="InterPro" id="IPR017972">
    <property type="entry name" value="Cyt_P450_CS"/>
</dbReference>
<keyword evidence="1 6" id="KW-0349">Heme</keyword>
<dbReference type="Pfam" id="PF00067">
    <property type="entry name" value="p450"/>
    <property type="match status" value="2"/>
</dbReference>
<gene>
    <name evidence="8" type="ORF">RJ639_005901</name>
</gene>
<evidence type="ECO:0000313" key="9">
    <source>
        <dbReference type="Proteomes" id="UP001188597"/>
    </source>
</evidence>
<dbReference type="InterPro" id="IPR001128">
    <property type="entry name" value="Cyt_P450"/>
</dbReference>
<keyword evidence="5 7" id="KW-0503">Monooxygenase</keyword>
<dbReference type="InterPro" id="IPR002401">
    <property type="entry name" value="Cyt_P450_E_grp-I"/>
</dbReference>
<evidence type="ECO:0000256" key="1">
    <source>
        <dbReference type="ARBA" id="ARBA00022617"/>
    </source>
</evidence>
<comment type="cofactor">
    <cofactor evidence="6">
        <name>heme</name>
        <dbReference type="ChEBI" id="CHEBI:30413"/>
    </cofactor>
</comment>
<dbReference type="PRINTS" id="PR00463">
    <property type="entry name" value="EP450I"/>
</dbReference>
<evidence type="ECO:0000256" key="3">
    <source>
        <dbReference type="ARBA" id="ARBA00023002"/>
    </source>
</evidence>
<dbReference type="PRINTS" id="PR00385">
    <property type="entry name" value="P450"/>
</dbReference>
<accession>A0AA88VWR8</accession>
<dbReference type="AlphaFoldDB" id="A0AA88VWR8"/>
<evidence type="ECO:0000256" key="6">
    <source>
        <dbReference type="PIRSR" id="PIRSR602401-1"/>
    </source>
</evidence>
<feature type="binding site" description="axial binding residue" evidence="6">
    <location>
        <position position="191"/>
    </location>
    <ligand>
        <name>heme</name>
        <dbReference type="ChEBI" id="CHEBI:30413"/>
    </ligand>
    <ligandPart>
        <name>Fe</name>
        <dbReference type="ChEBI" id="CHEBI:18248"/>
    </ligandPart>
</feature>
<proteinExistence type="inferred from homology"/>
<dbReference type="Proteomes" id="UP001188597">
    <property type="component" value="Unassembled WGS sequence"/>
</dbReference>
<dbReference type="SUPFAM" id="SSF48264">
    <property type="entry name" value="Cytochrome P450"/>
    <property type="match status" value="1"/>
</dbReference>
<dbReference type="GO" id="GO:0005506">
    <property type="term" value="F:iron ion binding"/>
    <property type="evidence" value="ECO:0007669"/>
    <property type="project" value="InterPro"/>
</dbReference>
<dbReference type="InterPro" id="IPR050651">
    <property type="entry name" value="Plant_Cytochrome_P450_Monoox"/>
</dbReference>
<dbReference type="Gene3D" id="1.10.630.10">
    <property type="entry name" value="Cytochrome P450"/>
    <property type="match status" value="1"/>
</dbReference>
<evidence type="ECO:0000256" key="4">
    <source>
        <dbReference type="ARBA" id="ARBA00023004"/>
    </source>
</evidence>
<dbReference type="EMBL" id="JAVXUP010001040">
    <property type="protein sequence ID" value="KAK3016886.1"/>
    <property type="molecule type" value="Genomic_DNA"/>
</dbReference>
<organism evidence="8 9">
    <name type="scientific">Escallonia herrerae</name>
    <dbReference type="NCBI Taxonomy" id="1293975"/>
    <lineage>
        <taxon>Eukaryota</taxon>
        <taxon>Viridiplantae</taxon>
        <taxon>Streptophyta</taxon>
        <taxon>Embryophyta</taxon>
        <taxon>Tracheophyta</taxon>
        <taxon>Spermatophyta</taxon>
        <taxon>Magnoliopsida</taxon>
        <taxon>eudicotyledons</taxon>
        <taxon>Gunneridae</taxon>
        <taxon>Pentapetalae</taxon>
        <taxon>asterids</taxon>
        <taxon>campanulids</taxon>
        <taxon>Escalloniales</taxon>
        <taxon>Escalloniaceae</taxon>
        <taxon>Escallonia</taxon>
    </lineage>
</organism>
<keyword evidence="4 6" id="KW-0408">Iron</keyword>
<keyword evidence="9" id="KW-1185">Reference proteome</keyword>
<comment type="similarity">
    <text evidence="7">Belongs to the cytochrome P450 family.</text>
</comment>
<dbReference type="PANTHER" id="PTHR47947:SF24">
    <property type="entry name" value="ISOFLAVONE 2'-HYDROXYLASE-LIKE"/>
    <property type="match status" value="1"/>
</dbReference>
<evidence type="ECO:0008006" key="10">
    <source>
        <dbReference type="Google" id="ProtNLM"/>
    </source>
</evidence>
<reference evidence="8" key="1">
    <citation type="submission" date="2022-12" db="EMBL/GenBank/DDBJ databases">
        <title>Draft genome assemblies for two species of Escallonia (Escalloniales).</title>
        <authorList>
            <person name="Chanderbali A."/>
            <person name="Dervinis C."/>
            <person name="Anghel I."/>
            <person name="Soltis D."/>
            <person name="Soltis P."/>
            <person name="Zapata F."/>
        </authorList>
    </citation>
    <scope>NUCLEOTIDE SEQUENCE</scope>
    <source>
        <strain evidence="8">UCBG64.0493</strain>
        <tissue evidence="8">Leaf</tissue>
    </source>
</reference>
<dbReference type="InterPro" id="IPR036396">
    <property type="entry name" value="Cyt_P450_sf"/>
</dbReference>